<dbReference type="InterPro" id="IPR036020">
    <property type="entry name" value="WW_dom_sf"/>
</dbReference>
<evidence type="ECO:0000313" key="4">
    <source>
        <dbReference type="Proteomes" id="UP001140453"/>
    </source>
</evidence>
<feature type="region of interest" description="Disordered" evidence="1">
    <location>
        <begin position="12"/>
        <end position="32"/>
    </location>
</feature>
<dbReference type="Proteomes" id="UP001140453">
    <property type="component" value="Unassembled WGS sequence"/>
</dbReference>
<feature type="region of interest" description="Disordered" evidence="1">
    <location>
        <begin position="166"/>
        <end position="192"/>
    </location>
</feature>
<comment type="caution">
    <text evidence="3">The sequence shown here is derived from an EMBL/GenBank/DDBJ whole genome shotgun (WGS) entry which is preliminary data.</text>
</comment>
<reference evidence="3" key="1">
    <citation type="submission" date="2022-10" db="EMBL/GenBank/DDBJ databases">
        <title>Tapping the CABI collections for fungal endophytes: first genome assemblies for Collariella, Neodidymelliopsis, Ascochyta clinopodiicola, Didymella pomorum, Didymosphaeria variabile, Neocosmospora piperis and Neocucurbitaria cava.</title>
        <authorList>
            <person name="Hill R."/>
        </authorList>
    </citation>
    <scope>NUCLEOTIDE SEQUENCE</scope>
    <source>
        <strain evidence="3">IMI 355082</strain>
    </source>
</reference>
<dbReference type="SUPFAM" id="SSF51045">
    <property type="entry name" value="WW domain"/>
    <property type="match status" value="1"/>
</dbReference>
<proteinExistence type="predicted"/>
<evidence type="ECO:0000259" key="2">
    <source>
        <dbReference type="Pfam" id="PF00397"/>
    </source>
</evidence>
<evidence type="ECO:0000313" key="3">
    <source>
        <dbReference type="EMBL" id="KAJ4389921.1"/>
    </source>
</evidence>
<dbReference type="Pfam" id="PF00397">
    <property type="entry name" value="WW"/>
    <property type="match status" value="1"/>
</dbReference>
<dbReference type="AlphaFoldDB" id="A0A9W8YSM2"/>
<name>A0A9W8YSM2_9PEZI</name>
<evidence type="ECO:0000256" key="1">
    <source>
        <dbReference type="SAM" id="MobiDB-lite"/>
    </source>
</evidence>
<organism evidence="3 4">
    <name type="scientific">Gnomoniopsis smithogilvyi</name>
    <dbReference type="NCBI Taxonomy" id="1191159"/>
    <lineage>
        <taxon>Eukaryota</taxon>
        <taxon>Fungi</taxon>
        <taxon>Dikarya</taxon>
        <taxon>Ascomycota</taxon>
        <taxon>Pezizomycotina</taxon>
        <taxon>Sordariomycetes</taxon>
        <taxon>Sordariomycetidae</taxon>
        <taxon>Diaporthales</taxon>
        <taxon>Gnomoniaceae</taxon>
        <taxon>Gnomoniopsis</taxon>
    </lineage>
</organism>
<keyword evidence="4" id="KW-1185">Reference proteome</keyword>
<feature type="domain" description="WW" evidence="2">
    <location>
        <begin position="31"/>
        <end position="60"/>
    </location>
</feature>
<gene>
    <name evidence="3" type="ORF">N0V93_007393</name>
</gene>
<sequence>MSFFGEILEEVVGGGGSDRRDEAPMDPPYVQPPWVTRWDGEVGRWIFINEQTGERSFERPILEEAAEGFGREEEHMERRWDDGVQHVEDLPEDAARWTGEAVGTMESVPDRVEYGIDRAEDHVEYDVDRVEDKVEDGWDNTVDAVEDAPENLAEWVGEGVGKVERVGDDVENYGDRLEGSYDQGRDEERYEY</sequence>
<dbReference type="OrthoDB" id="2367685at2759"/>
<dbReference type="EMBL" id="JAPEVB010000004">
    <property type="protein sequence ID" value="KAJ4389921.1"/>
    <property type="molecule type" value="Genomic_DNA"/>
</dbReference>
<protein>
    <recommendedName>
        <fullName evidence="2">WW domain-containing protein</fullName>
    </recommendedName>
</protein>
<dbReference type="InterPro" id="IPR001202">
    <property type="entry name" value="WW_dom"/>
</dbReference>
<accession>A0A9W8YSM2</accession>